<gene>
    <name evidence="1" type="ORF">E4O92_17205</name>
</gene>
<evidence type="ECO:0000313" key="1">
    <source>
        <dbReference type="EMBL" id="TFW30304.1"/>
    </source>
</evidence>
<accession>A0A4Y9SYL1</accession>
<sequence length="136" mass="14800">MPYVLNTVSNQRIKVPDAEFEVLTVLASLKKEVHGPAISRASNGSISVAAIYQLLSRLEKRGLVQKREEYVEVGDITAKRVLYKVYETVNLAQKGKPDEAFEVETTSARPAGDPAVREVDVGKASSLALPARTAFA</sequence>
<comment type="caution">
    <text evidence="1">The sequence shown here is derived from an EMBL/GenBank/DDBJ whole genome shotgun (WGS) entry which is preliminary data.</text>
</comment>
<dbReference type="AlphaFoldDB" id="A0A4Y9SYL1"/>
<keyword evidence="2" id="KW-1185">Reference proteome</keyword>
<dbReference type="RefSeq" id="WP_135190887.1">
    <property type="nucleotide sequence ID" value="NZ_SPUM01000111.1"/>
</dbReference>
<dbReference type="SUPFAM" id="SSF46785">
    <property type="entry name" value="Winged helix' DNA-binding domain"/>
    <property type="match status" value="1"/>
</dbReference>
<dbReference type="EMBL" id="SPUM01000111">
    <property type="protein sequence ID" value="TFW30304.1"/>
    <property type="molecule type" value="Genomic_DNA"/>
</dbReference>
<evidence type="ECO:0000313" key="2">
    <source>
        <dbReference type="Proteomes" id="UP000297258"/>
    </source>
</evidence>
<organism evidence="1 2">
    <name type="scientific">Massilia horti</name>
    <dbReference type="NCBI Taxonomy" id="2562153"/>
    <lineage>
        <taxon>Bacteria</taxon>
        <taxon>Pseudomonadati</taxon>
        <taxon>Pseudomonadota</taxon>
        <taxon>Betaproteobacteria</taxon>
        <taxon>Burkholderiales</taxon>
        <taxon>Oxalobacteraceae</taxon>
        <taxon>Telluria group</taxon>
        <taxon>Massilia</taxon>
    </lineage>
</organism>
<protein>
    <submittedName>
        <fullName evidence="1">Uncharacterized protein</fullName>
    </submittedName>
</protein>
<dbReference type="Gene3D" id="1.10.10.10">
    <property type="entry name" value="Winged helix-like DNA-binding domain superfamily/Winged helix DNA-binding domain"/>
    <property type="match status" value="1"/>
</dbReference>
<proteinExistence type="predicted"/>
<dbReference type="InterPro" id="IPR036388">
    <property type="entry name" value="WH-like_DNA-bd_sf"/>
</dbReference>
<dbReference type="InterPro" id="IPR036390">
    <property type="entry name" value="WH_DNA-bd_sf"/>
</dbReference>
<dbReference type="Proteomes" id="UP000297258">
    <property type="component" value="Unassembled WGS sequence"/>
</dbReference>
<reference evidence="1 2" key="1">
    <citation type="submission" date="2019-03" db="EMBL/GenBank/DDBJ databases">
        <title>Draft genome of Massilia hortus sp. nov., a novel bacterial species of the Oxalobacteraceae family.</title>
        <authorList>
            <person name="Peta V."/>
            <person name="Raths R."/>
            <person name="Bucking H."/>
        </authorList>
    </citation>
    <scope>NUCLEOTIDE SEQUENCE [LARGE SCALE GENOMIC DNA]</scope>
    <source>
        <strain evidence="1 2">ONC3</strain>
    </source>
</reference>
<name>A0A4Y9SYL1_9BURK</name>